<proteinExistence type="inferred from homology"/>
<dbReference type="EMBL" id="MGGW01000009">
    <property type="protein sequence ID" value="OGM54807.1"/>
    <property type="molecule type" value="Genomic_DNA"/>
</dbReference>
<name>A0A1F8ASS7_9BACT</name>
<dbReference type="InterPro" id="IPR001173">
    <property type="entry name" value="Glyco_trans_2-like"/>
</dbReference>
<dbReference type="GO" id="GO:0016757">
    <property type="term" value="F:glycosyltransferase activity"/>
    <property type="evidence" value="ECO:0007669"/>
    <property type="project" value="UniProtKB-KW"/>
</dbReference>
<evidence type="ECO:0000259" key="4">
    <source>
        <dbReference type="Pfam" id="PF00535"/>
    </source>
</evidence>
<accession>A0A1F8ASS7</accession>
<dbReference type="PANTHER" id="PTHR43179:SF12">
    <property type="entry name" value="GALACTOFURANOSYLTRANSFERASE GLFT2"/>
    <property type="match status" value="1"/>
</dbReference>
<dbReference type="Proteomes" id="UP000178603">
    <property type="component" value="Unassembled WGS sequence"/>
</dbReference>
<organism evidence="5 6">
    <name type="scientific">Candidatus Woesebacteria bacterium RIFCSPHIGHO2_12_FULL_41_24</name>
    <dbReference type="NCBI Taxonomy" id="1802510"/>
    <lineage>
        <taxon>Bacteria</taxon>
        <taxon>Candidatus Woeseibacteriota</taxon>
    </lineage>
</organism>
<sequence length="307" mass="35188">MYKAKKINLLVSVVVLRYKKLEDTLAAVGSVLKQTYKNVEIIVVDDATPDESYKTIAQKFPCVKIVHLEKSMGRSAHNEGLKMAKGDILVPIDADMRLPRDFILKLVDKFSRYPQINFIAPNLIHPTDSAFEWRPVYDPRSVVPGGYDCAGGLPAMRASAFDKVGGFNPDIFLYVDEWEHLIRIWEAGYRVVYFPGLVMHHTYSANPYRSMMMGYHTVINHIKLYAMYLPVYVWLRFLFHHGGQFSDAFATGKVNRLGMIKGVLQGIWVLATALPKRRVVSRRTLDSFMKYYFPVRGKVVVTKWGWT</sequence>
<dbReference type="SUPFAM" id="SSF53448">
    <property type="entry name" value="Nucleotide-diphospho-sugar transferases"/>
    <property type="match status" value="1"/>
</dbReference>
<comment type="similarity">
    <text evidence="1">Belongs to the glycosyltransferase 2 family.</text>
</comment>
<reference evidence="5 6" key="1">
    <citation type="journal article" date="2016" name="Nat. Commun.">
        <title>Thousands of microbial genomes shed light on interconnected biogeochemical processes in an aquifer system.</title>
        <authorList>
            <person name="Anantharaman K."/>
            <person name="Brown C.T."/>
            <person name="Hug L.A."/>
            <person name="Sharon I."/>
            <person name="Castelle C.J."/>
            <person name="Probst A.J."/>
            <person name="Thomas B.C."/>
            <person name="Singh A."/>
            <person name="Wilkins M.J."/>
            <person name="Karaoz U."/>
            <person name="Brodie E.L."/>
            <person name="Williams K.H."/>
            <person name="Hubbard S.S."/>
            <person name="Banfield J.F."/>
        </authorList>
    </citation>
    <scope>NUCLEOTIDE SEQUENCE [LARGE SCALE GENOMIC DNA]</scope>
</reference>
<evidence type="ECO:0000313" key="6">
    <source>
        <dbReference type="Proteomes" id="UP000178603"/>
    </source>
</evidence>
<dbReference type="InterPro" id="IPR029044">
    <property type="entry name" value="Nucleotide-diphossugar_trans"/>
</dbReference>
<dbReference type="AlphaFoldDB" id="A0A1F8ASS7"/>
<evidence type="ECO:0000313" key="5">
    <source>
        <dbReference type="EMBL" id="OGM54807.1"/>
    </source>
</evidence>
<evidence type="ECO:0000256" key="1">
    <source>
        <dbReference type="ARBA" id="ARBA00006739"/>
    </source>
</evidence>
<dbReference type="Pfam" id="PF00535">
    <property type="entry name" value="Glycos_transf_2"/>
    <property type="match status" value="1"/>
</dbReference>
<protein>
    <recommendedName>
        <fullName evidence="4">Glycosyltransferase 2-like domain-containing protein</fullName>
    </recommendedName>
</protein>
<keyword evidence="3" id="KW-0808">Transferase</keyword>
<gene>
    <name evidence="5" type="ORF">A3E44_01460</name>
</gene>
<dbReference type="PANTHER" id="PTHR43179">
    <property type="entry name" value="RHAMNOSYLTRANSFERASE WBBL"/>
    <property type="match status" value="1"/>
</dbReference>
<feature type="domain" description="Glycosyltransferase 2-like" evidence="4">
    <location>
        <begin position="12"/>
        <end position="135"/>
    </location>
</feature>
<keyword evidence="2" id="KW-0328">Glycosyltransferase</keyword>
<evidence type="ECO:0000256" key="3">
    <source>
        <dbReference type="ARBA" id="ARBA00022679"/>
    </source>
</evidence>
<evidence type="ECO:0000256" key="2">
    <source>
        <dbReference type="ARBA" id="ARBA00022676"/>
    </source>
</evidence>
<comment type="caution">
    <text evidence="5">The sequence shown here is derived from an EMBL/GenBank/DDBJ whole genome shotgun (WGS) entry which is preliminary data.</text>
</comment>
<dbReference type="Gene3D" id="3.90.550.10">
    <property type="entry name" value="Spore Coat Polysaccharide Biosynthesis Protein SpsA, Chain A"/>
    <property type="match status" value="1"/>
</dbReference>